<reference evidence="1" key="1">
    <citation type="submission" date="2016-10" db="EMBL/GenBank/DDBJ databases">
        <authorList>
            <person name="Benchimol M."/>
            <person name="Almeida L.G."/>
            <person name="Vasconcelos A.T."/>
            <person name="Perreira-Neves A."/>
            <person name="Rosa I.A."/>
            <person name="Tasca T."/>
            <person name="Bogo M.R."/>
            <person name="de Souza W."/>
        </authorList>
    </citation>
    <scope>NUCLEOTIDE SEQUENCE [LARGE SCALE GENOMIC DNA]</scope>
    <source>
        <strain evidence="1">K</strain>
    </source>
</reference>
<dbReference type="GO" id="GO:0005737">
    <property type="term" value="C:cytoplasm"/>
    <property type="evidence" value="ECO:0007669"/>
    <property type="project" value="TreeGrafter"/>
</dbReference>
<organism evidence="1 2">
    <name type="scientific">Tritrichomonas foetus</name>
    <dbReference type="NCBI Taxonomy" id="1144522"/>
    <lineage>
        <taxon>Eukaryota</taxon>
        <taxon>Metamonada</taxon>
        <taxon>Parabasalia</taxon>
        <taxon>Tritrichomonadida</taxon>
        <taxon>Tritrichomonadidae</taxon>
        <taxon>Tritrichomonas</taxon>
    </lineage>
</organism>
<dbReference type="GO" id="GO:0006914">
    <property type="term" value="P:autophagy"/>
    <property type="evidence" value="ECO:0007669"/>
    <property type="project" value="TreeGrafter"/>
</dbReference>
<dbReference type="GO" id="GO:0034058">
    <property type="term" value="P:endosomal vesicle fusion"/>
    <property type="evidence" value="ECO:0007669"/>
    <property type="project" value="TreeGrafter"/>
</dbReference>
<dbReference type="EMBL" id="MLAK01000303">
    <property type="protein sequence ID" value="OHT14904.1"/>
    <property type="molecule type" value="Genomic_DNA"/>
</dbReference>
<sequence length="861" mass="97157">MTNPNNVSTIVTPISAEDITAVAYFKPGGFITSGNVWFGSRDGSLYVAQHPPGNMSEFIFRCRLQTARQNFSVNKILSVRDPSCVIVHWIGGSGQPGPVQLIYPGGIRVKVVDEANDAYFYDNKTTKYLVVVVGQKIRVYNFQSNVLLFKNEYDLTTIPTACDLARNSFIYYGNGCYSQIDLLTGSIVKLLSSAARKPFVYRIDDRKSDTDSTKVFLGDNDFIRVTSLDGKEPGQVQYDRTHRIPNFMLPCQNCLYQFFGKIFTRADFSGENATKNDVNDAQVFNIPDVSKATMVDDCLLIISSNSVQIVGTMEDPSTFAKRIVEGQAAEVDNLLSKLPNEQASQTTLSIFDALWRLEKRVEAFSLLSRNLIVSEINRIISLVPILIVSESNTQQNASKSNLKPVSEDDKSLLEHVMQFLSFTHDKLRNKVKYSAEYKYTNTALAQCYASFSKTRELDALIKEGKLDLKIFQQFLTKRGKLLRMAPAGAVLKSNVGEVADAMAIWRQLDDALKQNGQINPLFISEASYTLQMSKDSTNLAKDLDWIYERDPNKPELALNAILSVNHDSEIVDKWIKSKNLESLKLRYSVFIVTQPSTPRGSTLANETFISLLDILSKIDSSDFDIQQIQFTQAFLKKTADQGNDAIKSEAKEEIVQYELQILNQHSNAIVQDDVKSHLNDNIDKRIIFALYRVKGEYETGIQLLTANNEFPQETIEEFCRLAPEPPKAFSVLLRHINKDELVPKYYNFILGNIEYMDLAELVSLIPRTHRVKEVQVLLKKCYNLLHTRLNSLYTQIAVAKSMQVDMKYRKVKELSNYCLMETGAKCAACGEIIPDGQQFVMTPGGINQEIYHPKCKPTIIK</sequence>
<dbReference type="PANTHER" id="PTHR12894:SF27">
    <property type="entry name" value="TRANSFORMING GROWTH FACTOR-BETA RECEPTOR-ASSOCIATED PROTEIN 1"/>
    <property type="match status" value="1"/>
</dbReference>
<dbReference type="GeneID" id="94832676"/>
<comment type="caution">
    <text evidence="1">The sequence shown here is derived from an EMBL/GenBank/DDBJ whole genome shotgun (WGS) entry which is preliminary data.</text>
</comment>
<evidence type="ECO:0000313" key="2">
    <source>
        <dbReference type="Proteomes" id="UP000179807"/>
    </source>
</evidence>
<evidence type="ECO:0000313" key="1">
    <source>
        <dbReference type="EMBL" id="OHT14904.1"/>
    </source>
</evidence>
<dbReference type="Proteomes" id="UP000179807">
    <property type="component" value="Unassembled WGS sequence"/>
</dbReference>
<dbReference type="OrthoDB" id="10512929at2759"/>
<dbReference type="PANTHER" id="PTHR12894">
    <property type="entry name" value="CNH DOMAIN CONTAINING"/>
    <property type="match status" value="1"/>
</dbReference>
<gene>
    <name evidence="1" type="ORF">TRFO_14699</name>
</gene>
<keyword evidence="2" id="KW-1185">Reference proteome</keyword>
<dbReference type="AlphaFoldDB" id="A0A1J4KVI6"/>
<protein>
    <submittedName>
        <fullName evidence="1">Uncharacterized protein</fullName>
    </submittedName>
</protein>
<dbReference type="InterPro" id="IPR032914">
    <property type="entry name" value="Vam6/VPS39/TRAP1"/>
</dbReference>
<dbReference type="GO" id="GO:0016020">
    <property type="term" value="C:membrane"/>
    <property type="evidence" value="ECO:0007669"/>
    <property type="project" value="TreeGrafter"/>
</dbReference>
<dbReference type="VEuPathDB" id="TrichDB:TRFO_14699"/>
<accession>A0A1J4KVI6</accession>
<name>A0A1J4KVI6_9EUKA</name>
<dbReference type="RefSeq" id="XP_068368040.1">
    <property type="nucleotide sequence ID" value="XM_068497972.1"/>
</dbReference>
<proteinExistence type="predicted"/>